<proteinExistence type="predicted"/>
<accession>A0A9Q5Z6R3</accession>
<organism evidence="1 2">
    <name type="scientific">Nostoc linckia z8</name>
    <dbReference type="NCBI Taxonomy" id="1628746"/>
    <lineage>
        <taxon>Bacteria</taxon>
        <taxon>Bacillati</taxon>
        <taxon>Cyanobacteriota</taxon>
        <taxon>Cyanophyceae</taxon>
        <taxon>Nostocales</taxon>
        <taxon>Nostocaceae</taxon>
        <taxon>Nostoc</taxon>
    </lineage>
</organism>
<evidence type="ECO:0000313" key="2">
    <source>
        <dbReference type="Proteomes" id="UP000222310"/>
    </source>
</evidence>
<comment type="caution">
    <text evidence="1">The sequence shown here is derived from an EMBL/GenBank/DDBJ whole genome shotgun (WGS) entry which is preliminary data.</text>
</comment>
<dbReference type="AlphaFoldDB" id="A0A9Q5Z6R3"/>
<evidence type="ECO:0000313" key="1">
    <source>
        <dbReference type="EMBL" id="PHJ96522.1"/>
    </source>
</evidence>
<sequence length="93" mass="10474">MTKGFSSTFVDKQKLKLNPNTVWGKGKGERGKGKGFKYIRPIAQECKKHSCGQRDTSLLGKEKIPNMHPLFPTSVRSLSFTPYPLTFSPTTRE</sequence>
<protein>
    <submittedName>
        <fullName evidence="1">Uncharacterized protein</fullName>
    </submittedName>
</protein>
<dbReference type="EMBL" id="LAHD01000126">
    <property type="protein sequence ID" value="PHJ96522.1"/>
    <property type="molecule type" value="Genomic_DNA"/>
</dbReference>
<dbReference type="Proteomes" id="UP000222310">
    <property type="component" value="Unassembled WGS sequence"/>
</dbReference>
<name>A0A9Q5Z6R3_NOSLI</name>
<gene>
    <name evidence="1" type="ORF">VF08_30140</name>
</gene>
<reference evidence="1 2" key="1">
    <citation type="submission" date="2015-02" db="EMBL/GenBank/DDBJ databases">
        <title>Nostoc linckia genome annotation.</title>
        <authorList>
            <person name="Zhou Z."/>
        </authorList>
    </citation>
    <scope>NUCLEOTIDE SEQUENCE [LARGE SCALE GENOMIC DNA]</scope>
    <source>
        <strain evidence="2">z8</strain>
    </source>
</reference>